<dbReference type="AlphaFoldDB" id="A0A9J5ZVG5"/>
<evidence type="ECO:0000313" key="2">
    <source>
        <dbReference type="Proteomes" id="UP000824120"/>
    </source>
</evidence>
<sequence length="124" mass="13763">MASYVTIFGRMKVKLMTYDCERNPSSVGWFICNTDNASKGNPSPSATAICVKNSERIILGVKGSGIIDLKNLITEVVTIREGSVVKEVEVVNIVRDDDPIELKHTLREGNTLTNFFPTYLLILQ</sequence>
<proteinExistence type="predicted"/>
<accession>A0A9J5ZVG5</accession>
<keyword evidence="2" id="KW-1185">Reference proteome</keyword>
<gene>
    <name evidence="1" type="ORF">H5410_015794</name>
</gene>
<evidence type="ECO:0000313" key="1">
    <source>
        <dbReference type="EMBL" id="KAG5615970.1"/>
    </source>
</evidence>
<name>A0A9J5ZVG5_SOLCO</name>
<comment type="caution">
    <text evidence="1">The sequence shown here is derived from an EMBL/GenBank/DDBJ whole genome shotgun (WGS) entry which is preliminary data.</text>
</comment>
<dbReference type="Proteomes" id="UP000824120">
    <property type="component" value="Chromosome 3"/>
</dbReference>
<reference evidence="1 2" key="1">
    <citation type="submission" date="2020-09" db="EMBL/GenBank/DDBJ databases">
        <title>De no assembly of potato wild relative species, Solanum commersonii.</title>
        <authorList>
            <person name="Cho K."/>
        </authorList>
    </citation>
    <scope>NUCLEOTIDE SEQUENCE [LARGE SCALE GENOMIC DNA]</scope>
    <source>
        <strain evidence="1">LZ3.2</strain>
        <tissue evidence="1">Leaf</tissue>
    </source>
</reference>
<dbReference type="EMBL" id="JACXVP010000003">
    <property type="protein sequence ID" value="KAG5615970.1"/>
    <property type="molecule type" value="Genomic_DNA"/>
</dbReference>
<feature type="non-terminal residue" evidence="1">
    <location>
        <position position="1"/>
    </location>
</feature>
<organism evidence="1 2">
    <name type="scientific">Solanum commersonii</name>
    <name type="common">Commerson's wild potato</name>
    <name type="synonym">Commerson's nightshade</name>
    <dbReference type="NCBI Taxonomy" id="4109"/>
    <lineage>
        <taxon>Eukaryota</taxon>
        <taxon>Viridiplantae</taxon>
        <taxon>Streptophyta</taxon>
        <taxon>Embryophyta</taxon>
        <taxon>Tracheophyta</taxon>
        <taxon>Spermatophyta</taxon>
        <taxon>Magnoliopsida</taxon>
        <taxon>eudicotyledons</taxon>
        <taxon>Gunneridae</taxon>
        <taxon>Pentapetalae</taxon>
        <taxon>asterids</taxon>
        <taxon>lamiids</taxon>
        <taxon>Solanales</taxon>
        <taxon>Solanaceae</taxon>
        <taxon>Solanoideae</taxon>
        <taxon>Solaneae</taxon>
        <taxon>Solanum</taxon>
    </lineage>
</organism>
<protein>
    <submittedName>
        <fullName evidence="1">Uncharacterized protein</fullName>
    </submittedName>
</protein>